<name>A0ACC2W772_9TREE</name>
<gene>
    <name evidence="1" type="ORF">QFC21_000715</name>
</gene>
<dbReference type="Proteomes" id="UP001227268">
    <property type="component" value="Unassembled WGS sequence"/>
</dbReference>
<accession>A0ACC2W772</accession>
<keyword evidence="2" id="KW-1185">Reference proteome</keyword>
<dbReference type="EMBL" id="JASBWT010000002">
    <property type="protein sequence ID" value="KAJ9107268.1"/>
    <property type="molecule type" value="Genomic_DNA"/>
</dbReference>
<evidence type="ECO:0000313" key="1">
    <source>
        <dbReference type="EMBL" id="KAJ9107268.1"/>
    </source>
</evidence>
<comment type="caution">
    <text evidence="1">The sequence shown here is derived from an EMBL/GenBank/DDBJ whole genome shotgun (WGS) entry which is preliminary data.</text>
</comment>
<reference evidence="1" key="1">
    <citation type="submission" date="2023-04" db="EMBL/GenBank/DDBJ databases">
        <title>Draft Genome sequencing of Naganishia species isolated from polar environments using Oxford Nanopore Technology.</title>
        <authorList>
            <person name="Leo P."/>
            <person name="Venkateswaran K."/>
        </authorList>
    </citation>
    <scope>NUCLEOTIDE SEQUENCE</scope>
    <source>
        <strain evidence="1">MNA-CCFEE 5423</strain>
    </source>
</reference>
<sequence>MPKATQAAYRGPMKEYTAWALEWAVKNKKKLPLEQIPQKDRDAEAKKKKKRTLVTGKRVAASSQERVLGRPHKVQGKGREQGAEKGKKVAPANESSPSEAVTGKVEPTVGWKTLEQYFCALCYMQKQQMNKTGKVIHSPRRFPSIIEMMSTLISKKRGKEEDCLADRCKGGTAREILQAELNKNSMEGLRDRTMAALSHYGLLPGEDARSIQLPDVQHLPMDYREGPTQCDIMVILLVGR</sequence>
<evidence type="ECO:0000313" key="2">
    <source>
        <dbReference type="Proteomes" id="UP001227268"/>
    </source>
</evidence>
<proteinExistence type="predicted"/>
<protein>
    <submittedName>
        <fullName evidence="1">Uncharacterized protein</fullName>
    </submittedName>
</protein>
<organism evidence="1 2">
    <name type="scientific">Naganishia friedmannii</name>
    <dbReference type="NCBI Taxonomy" id="89922"/>
    <lineage>
        <taxon>Eukaryota</taxon>
        <taxon>Fungi</taxon>
        <taxon>Dikarya</taxon>
        <taxon>Basidiomycota</taxon>
        <taxon>Agaricomycotina</taxon>
        <taxon>Tremellomycetes</taxon>
        <taxon>Filobasidiales</taxon>
        <taxon>Filobasidiaceae</taxon>
        <taxon>Naganishia</taxon>
    </lineage>
</organism>